<dbReference type="OrthoDB" id="1723750at2759"/>
<feature type="region of interest" description="Disordered" evidence="10">
    <location>
        <begin position="1"/>
        <end position="34"/>
    </location>
</feature>
<dbReference type="Proteomes" id="UP000031737">
    <property type="component" value="Unassembled WGS sequence"/>
</dbReference>
<evidence type="ECO:0000256" key="7">
    <source>
        <dbReference type="ARBA" id="ARBA00022691"/>
    </source>
</evidence>
<dbReference type="GO" id="GO:0005737">
    <property type="term" value="C:cytoplasm"/>
    <property type="evidence" value="ECO:0007669"/>
    <property type="project" value="UniProtKB-SubCell"/>
</dbReference>
<dbReference type="Gene3D" id="3.40.50.150">
    <property type="entry name" value="Vaccinia Virus protein VP39"/>
    <property type="match status" value="1"/>
</dbReference>
<feature type="compositionally biased region" description="Low complexity" evidence="10">
    <location>
        <begin position="1"/>
        <end position="11"/>
    </location>
</feature>
<keyword evidence="4" id="KW-0963">Cytoplasm</keyword>
<dbReference type="GO" id="GO:0032259">
    <property type="term" value="P:methylation"/>
    <property type="evidence" value="ECO:0007669"/>
    <property type="project" value="UniProtKB-KW"/>
</dbReference>
<dbReference type="InterPro" id="IPR029063">
    <property type="entry name" value="SAM-dependent_MTases_sf"/>
</dbReference>
<evidence type="ECO:0000313" key="12">
    <source>
        <dbReference type="Proteomes" id="UP000031737"/>
    </source>
</evidence>
<dbReference type="EC" id="2.1.1.85" evidence="3"/>
<keyword evidence="6" id="KW-0808">Transferase</keyword>
<dbReference type="PANTHER" id="PTHR14614:SF39">
    <property type="entry name" value="HISTIDINE PROTEIN METHYLTRANSFERASE 1 HOMOLOG"/>
    <property type="match status" value="1"/>
</dbReference>
<keyword evidence="8" id="KW-0539">Nucleus</keyword>
<evidence type="ECO:0000256" key="9">
    <source>
        <dbReference type="ARBA" id="ARBA00038126"/>
    </source>
</evidence>
<dbReference type="VEuPathDB" id="TriTrypDB:TRSC58_01654"/>
<evidence type="ECO:0000256" key="8">
    <source>
        <dbReference type="ARBA" id="ARBA00023242"/>
    </source>
</evidence>
<comment type="similarity">
    <text evidence="9">Belongs to the methyltransferase superfamily. METTL18 family.</text>
</comment>
<dbReference type="InterPro" id="IPR019410">
    <property type="entry name" value="Methyltransf_16"/>
</dbReference>
<dbReference type="AlphaFoldDB" id="A0A061J8H0"/>
<evidence type="ECO:0000256" key="6">
    <source>
        <dbReference type="ARBA" id="ARBA00022679"/>
    </source>
</evidence>
<dbReference type="SUPFAM" id="SSF53335">
    <property type="entry name" value="S-adenosyl-L-methionine-dependent methyltransferases"/>
    <property type="match status" value="1"/>
</dbReference>
<organism evidence="11 12">
    <name type="scientific">Trypanosoma rangeli SC58</name>
    <dbReference type="NCBI Taxonomy" id="429131"/>
    <lineage>
        <taxon>Eukaryota</taxon>
        <taxon>Discoba</taxon>
        <taxon>Euglenozoa</taxon>
        <taxon>Kinetoplastea</taxon>
        <taxon>Metakinetoplastina</taxon>
        <taxon>Trypanosomatida</taxon>
        <taxon>Trypanosomatidae</taxon>
        <taxon>Trypanosoma</taxon>
        <taxon>Herpetosoma</taxon>
    </lineage>
</organism>
<accession>A0A061J8H0</accession>
<keyword evidence="7" id="KW-0949">S-adenosyl-L-methionine</keyword>
<dbReference type="EMBL" id="AUPL01001654">
    <property type="protein sequence ID" value="ESL10610.1"/>
    <property type="molecule type" value="Genomic_DNA"/>
</dbReference>
<name>A0A061J8H0_TRYRA</name>
<keyword evidence="12" id="KW-1185">Reference proteome</keyword>
<evidence type="ECO:0000256" key="5">
    <source>
        <dbReference type="ARBA" id="ARBA00022603"/>
    </source>
</evidence>
<reference evidence="11 12" key="1">
    <citation type="submission" date="2013-07" db="EMBL/GenBank/DDBJ databases">
        <authorList>
            <person name="Stoco P.H."/>
            <person name="Wagner G."/>
            <person name="Gerber A."/>
            <person name="Zaha A."/>
            <person name="Thompson C."/>
            <person name="Bartholomeu D.C."/>
            <person name="Luckemeyer D.D."/>
            <person name="Bahia D."/>
            <person name="Loreto E."/>
            <person name="Prestes E.B."/>
            <person name="Lima F.M."/>
            <person name="Rodrigues-Luiz G."/>
            <person name="Vallejo G.A."/>
            <person name="Filho J.F."/>
            <person name="Monteiro K.M."/>
            <person name="Tyler K.M."/>
            <person name="de Almeida L.G."/>
            <person name="Ortiz M.F."/>
            <person name="Siervo M.A."/>
            <person name="de Moraes M.H."/>
            <person name="Cunha O.L."/>
            <person name="Mendonca-Neto R."/>
            <person name="Silva R."/>
            <person name="Teixeira S.M."/>
            <person name="Murta S.M."/>
            <person name="Sincero T.C."/>
            <person name="Mendes T.A."/>
            <person name="Urmenyi T.P."/>
            <person name="Silva V.G."/>
            <person name="da Rocha W.D."/>
            <person name="Andersson B."/>
            <person name="Romanha A.J."/>
            <person name="Steindel M."/>
            <person name="de Vasconcelos A.T."/>
            <person name="Grisard E.C."/>
        </authorList>
    </citation>
    <scope>NUCLEOTIDE SEQUENCE [LARGE SCALE GENOMIC DNA]</scope>
    <source>
        <strain evidence="11 12">SC58</strain>
    </source>
</reference>
<evidence type="ECO:0000256" key="10">
    <source>
        <dbReference type="SAM" id="MobiDB-lite"/>
    </source>
</evidence>
<evidence type="ECO:0000256" key="1">
    <source>
        <dbReference type="ARBA" id="ARBA00004123"/>
    </source>
</evidence>
<evidence type="ECO:0000313" key="11">
    <source>
        <dbReference type="EMBL" id="ESL10610.1"/>
    </source>
</evidence>
<protein>
    <recommendedName>
        <fullName evidence="3">protein-histidine N-methyltransferase</fullName>
        <ecNumber evidence="3">2.1.1.85</ecNumber>
    </recommendedName>
</protein>
<comment type="caution">
    <text evidence="11">The sequence shown here is derived from an EMBL/GenBank/DDBJ whole genome shotgun (WGS) entry which is preliminary data.</text>
</comment>
<gene>
    <name evidence="11" type="ORF">TRSC58_01654</name>
</gene>
<proteinExistence type="inferred from homology"/>
<sequence>MSSEGFRFNFGDGDDGDNATGLLPPLRRRGPSADTGAMPAVLVSRFPTYALRAQLVKEWAECYPKDPQRRMELVSRAAGNQFPPLLYQRAPDVSGLTNDESKLERRDIIPGKYYGGLKVWSCAPYLVEYMFENRDTFGRLFEVPERSLDTSAKNISPESFAEDAVVAPLVAEVGCGQGLPGIAALLLGARRVIFQDYNEEVLQTCVKPNMAVNWLRHTEDAALCGLQPPAPPSVQLVSGDWSHLQWQAADDGGAAKVHDARCRVVLGSDVTFDEAACEKLAAMLDCCLFPEGGVAYIASKQYYFGTNGGALEFQKRAADHGLEVAEVSRMDEAGGMQRLIMRVRRRC</sequence>
<evidence type="ECO:0000256" key="2">
    <source>
        <dbReference type="ARBA" id="ARBA00004496"/>
    </source>
</evidence>
<dbReference type="GO" id="GO:0018064">
    <property type="term" value="F:protein-L-histidine N-tele-methyltransferase activity"/>
    <property type="evidence" value="ECO:0007669"/>
    <property type="project" value="UniProtKB-EC"/>
</dbReference>
<dbReference type="PANTHER" id="PTHR14614">
    <property type="entry name" value="HEPATOCELLULAR CARCINOMA-ASSOCIATED ANTIGEN"/>
    <property type="match status" value="1"/>
</dbReference>
<comment type="subcellular location">
    <subcellularLocation>
        <location evidence="2">Cytoplasm</location>
    </subcellularLocation>
    <subcellularLocation>
        <location evidence="1">Nucleus</location>
    </subcellularLocation>
</comment>
<evidence type="ECO:0000256" key="3">
    <source>
        <dbReference type="ARBA" id="ARBA00012533"/>
    </source>
</evidence>
<dbReference type="GO" id="GO:0005634">
    <property type="term" value="C:nucleus"/>
    <property type="evidence" value="ECO:0007669"/>
    <property type="project" value="UniProtKB-SubCell"/>
</dbReference>
<keyword evidence="5" id="KW-0489">Methyltransferase</keyword>
<evidence type="ECO:0000256" key="4">
    <source>
        <dbReference type="ARBA" id="ARBA00022490"/>
    </source>
</evidence>